<dbReference type="AlphaFoldDB" id="A0A8X8Z473"/>
<keyword evidence="3" id="KW-1185">Reference proteome</keyword>
<reference evidence="2" key="2">
    <citation type="submission" date="2020-08" db="EMBL/GenBank/DDBJ databases">
        <title>Plant Genome Project.</title>
        <authorList>
            <person name="Zhang R.-G."/>
        </authorList>
    </citation>
    <scope>NUCLEOTIDE SEQUENCE</scope>
    <source>
        <strain evidence="2">Huo1</strain>
        <tissue evidence="2">Leaf</tissue>
    </source>
</reference>
<gene>
    <name evidence="2" type="ORF">SASPL_148352</name>
</gene>
<dbReference type="EMBL" id="PNBA02000019">
    <property type="protein sequence ID" value="KAG6390614.1"/>
    <property type="molecule type" value="Genomic_DNA"/>
</dbReference>
<protein>
    <submittedName>
        <fullName evidence="2">Uncharacterized protein</fullName>
    </submittedName>
</protein>
<evidence type="ECO:0000313" key="3">
    <source>
        <dbReference type="Proteomes" id="UP000298416"/>
    </source>
</evidence>
<evidence type="ECO:0000256" key="1">
    <source>
        <dbReference type="SAM" id="MobiDB-lite"/>
    </source>
</evidence>
<comment type="caution">
    <text evidence="2">The sequence shown here is derived from an EMBL/GenBank/DDBJ whole genome shotgun (WGS) entry which is preliminary data.</text>
</comment>
<sequence>MSQNDRTEAMTIRGLEPLPSSSNSSDPSSIMLEQMLTAIARMESCLEARIDARLEAQDPTHQERFRRRDLIRSRRREGCIGSASIQCSHRHPEGRRQGRNGWGMAIRRAASTLGCCRTLTQIWV</sequence>
<proteinExistence type="predicted"/>
<accession>A0A8X8Z473</accession>
<reference evidence="2" key="1">
    <citation type="submission" date="2018-01" db="EMBL/GenBank/DDBJ databases">
        <authorList>
            <person name="Mao J.F."/>
        </authorList>
    </citation>
    <scope>NUCLEOTIDE SEQUENCE</scope>
    <source>
        <strain evidence="2">Huo1</strain>
        <tissue evidence="2">Leaf</tissue>
    </source>
</reference>
<dbReference type="Proteomes" id="UP000298416">
    <property type="component" value="Unassembled WGS sequence"/>
</dbReference>
<feature type="region of interest" description="Disordered" evidence="1">
    <location>
        <begin position="1"/>
        <end position="28"/>
    </location>
</feature>
<name>A0A8X8Z473_SALSN</name>
<organism evidence="2">
    <name type="scientific">Salvia splendens</name>
    <name type="common">Scarlet sage</name>
    <dbReference type="NCBI Taxonomy" id="180675"/>
    <lineage>
        <taxon>Eukaryota</taxon>
        <taxon>Viridiplantae</taxon>
        <taxon>Streptophyta</taxon>
        <taxon>Embryophyta</taxon>
        <taxon>Tracheophyta</taxon>
        <taxon>Spermatophyta</taxon>
        <taxon>Magnoliopsida</taxon>
        <taxon>eudicotyledons</taxon>
        <taxon>Gunneridae</taxon>
        <taxon>Pentapetalae</taxon>
        <taxon>asterids</taxon>
        <taxon>lamiids</taxon>
        <taxon>Lamiales</taxon>
        <taxon>Lamiaceae</taxon>
        <taxon>Nepetoideae</taxon>
        <taxon>Mentheae</taxon>
        <taxon>Salviinae</taxon>
        <taxon>Salvia</taxon>
        <taxon>Salvia subgen. Calosphace</taxon>
        <taxon>core Calosphace</taxon>
    </lineage>
</organism>
<feature type="compositionally biased region" description="Low complexity" evidence="1">
    <location>
        <begin position="17"/>
        <end position="28"/>
    </location>
</feature>
<evidence type="ECO:0000313" key="2">
    <source>
        <dbReference type="EMBL" id="KAG6390614.1"/>
    </source>
</evidence>